<name>A0A5C1PVH9_9BURK</name>
<proteinExistence type="predicted"/>
<sequence length="207" mass="22327">MLDPDLSRARERLEASRERLLAHMRGEADPADAEARPAVASGERRAPAAPVDVAGQLSLLAALRQRVEAHPVGAVLLDTGQLWWERHPARAVLLRAQGRLDRTTAPFVRRHPVVAVALAAAAGGALAALRPWQDARVLRLWRPVQSHLGGWLRAQFPMQTLIHAAVTALATRAMSPSAQDTAEAAVGVVRQEQSAQADAVQESFARP</sequence>
<accession>A0A5C1PVH9</accession>
<dbReference type="EMBL" id="CP035708">
    <property type="protein sequence ID" value="QEM99407.1"/>
    <property type="molecule type" value="Genomic_DNA"/>
</dbReference>
<dbReference type="RefSeq" id="WP_149502114.1">
    <property type="nucleotide sequence ID" value="NZ_CP035708.1"/>
</dbReference>
<dbReference type="AlphaFoldDB" id="A0A5C1PVH9"/>
<evidence type="ECO:0000313" key="3">
    <source>
        <dbReference type="EMBL" id="QEM99407.1"/>
    </source>
</evidence>
<gene>
    <name evidence="2" type="ORF">ABIC99_002571</name>
    <name evidence="3" type="ORF">EWH46_00570</name>
</gene>
<dbReference type="Proteomes" id="UP001549111">
    <property type="component" value="Unassembled WGS sequence"/>
</dbReference>
<protein>
    <submittedName>
        <fullName evidence="3">Uncharacterized protein</fullName>
    </submittedName>
</protein>
<dbReference type="Proteomes" id="UP000323522">
    <property type="component" value="Chromosome"/>
</dbReference>
<reference evidence="3 4" key="1">
    <citation type="submission" date="2019-02" db="EMBL/GenBank/DDBJ databases">
        <title>Complete Genome Sequence and Methylome Analysis of Sphaerotilus natans subsp. sulfidivorans D-507.</title>
        <authorList>
            <person name="Fomenkov A."/>
            <person name="Gridneva E."/>
            <person name="Smolyakov D."/>
            <person name="Dubinina G."/>
            <person name="Vincze T."/>
            <person name="Grabovich M."/>
            <person name="Roberts R.J."/>
        </authorList>
    </citation>
    <scope>NUCLEOTIDE SEQUENCE [LARGE SCALE GENOMIC DNA]</scope>
    <source>
        <strain evidence="3 4">D-507</strain>
    </source>
</reference>
<keyword evidence="5" id="KW-1185">Reference proteome</keyword>
<dbReference type="KEGG" id="snn:EWH46_00570"/>
<organism evidence="3 4">
    <name type="scientific">Sphaerotilus sulfidivorans</name>
    <dbReference type="NCBI Taxonomy" id="639200"/>
    <lineage>
        <taxon>Bacteria</taxon>
        <taxon>Pseudomonadati</taxon>
        <taxon>Pseudomonadota</taxon>
        <taxon>Betaproteobacteria</taxon>
        <taxon>Burkholderiales</taxon>
        <taxon>Sphaerotilaceae</taxon>
        <taxon>Sphaerotilus</taxon>
    </lineage>
</organism>
<reference evidence="2 5" key="2">
    <citation type="submission" date="2024-06" db="EMBL/GenBank/DDBJ databases">
        <title>Genomic Encyclopedia of Type Strains, Phase IV (KMG-IV): sequencing the most valuable type-strain genomes for metagenomic binning, comparative biology and taxonomic classification.</title>
        <authorList>
            <person name="Goeker M."/>
        </authorList>
    </citation>
    <scope>NUCLEOTIDE SEQUENCE [LARGE SCALE GENOMIC DNA]</scope>
    <source>
        <strain evidence="2 5">D-501</strain>
    </source>
</reference>
<evidence type="ECO:0000313" key="2">
    <source>
        <dbReference type="EMBL" id="MET3604750.1"/>
    </source>
</evidence>
<evidence type="ECO:0000313" key="4">
    <source>
        <dbReference type="Proteomes" id="UP000323522"/>
    </source>
</evidence>
<dbReference type="EMBL" id="JBEPLS010000009">
    <property type="protein sequence ID" value="MET3604750.1"/>
    <property type="molecule type" value="Genomic_DNA"/>
</dbReference>
<feature type="region of interest" description="Disordered" evidence="1">
    <location>
        <begin position="23"/>
        <end position="44"/>
    </location>
</feature>
<evidence type="ECO:0000256" key="1">
    <source>
        <dbReference type="SAM" id="MobiDB-lite"/>
    </source>
</evidence>
<evidence type="ECO:0000313" key="5">
    <source>
        <dbReference type="Proteomes" id="UP001549111"/>
    </source>
</evidence>